<gene>
    <name evidence="1" type="ORF">GCK72_003839</name>
</gene>
<accession>A0A6A5HBR8</accession>
<dbReference type="PANTHER" id="PTHR35182:SF1">
    <property type="entry name" value="COLD-SHOCK PROTEIN-RELATED"/>
    <property type="match status" value="1"/>
</dbReference>
<protein>
    <submittedName>
        <fullName evidence="1">Uncharacterized protein</fullName>
    </submittedName>
</protein>
<dbReference type="GeneID" id="9802570"/>
<evidence type="ECO:0000313" key="2">
    <source>
        <dbReference type="Proteomes" id="UP000483820"/>
    </source>
</evidence>
<sequence length="126" mass="14256">MGAPPLSNPHPDTEVKMPSVLPAMHVLKNTTAYIPLPFHNTYRRVRMNYQNIKYEHIYKTCSGNTTNDCGFWMNVENNKTVPAGRTTFDLKLGKLVVENVRQYDAGMYMTGDRSTVIMVFADNGVP</sequence>
<dbReference type="CTD" id="9802570"/>
<reference evidence="1 2" key="1">
    <citation type="submission" date="2019-12" db="EMBL/GenBank/DDBJ databases">
        <title>Chromosome-level assembly of the Caenorhabditis remanei genome.</title>
        <authorList>
            <person name="Teterina A.A."/>
            <person name="Willis J.H."/>
            <person name="Phillips P.C."/>
        </authorList>
    </citation>
    <scope>NUCLEOTIDE SEQUENCE [LARGE SCALE GENOMIC DNA]</scope>
    <source>
        <strain evidence="1 2">PX506</strain>
        <tissue evidence="1">Whole organism</tissue>
    </source>
</reference>
<name>A0A6A5HBR8_CAERE</name>
<comment type="caution">
    <text evidence="1">The sequence shown here is derived from an EMBL/GenBank/DDBJ whole genome shotgun (WGS) entry which is preliminary data.</text>
</comment>
<dbReference type="EMBL" id="WUAV01000002">
    <property type="protein sequence ID" value="KAF1763893.1"/>
    <property type="molecule type" value="Genomic_DNA"/>
</dbReference>
<dbReference type="PANTHER" id="PTHR35182">
    <property type="entry name" value="PROTEIN CBG13762"/>
    <property type="match status" value="1"/>
</dbReference>
<dbReference type="AlphaFoldDB" id="A0A6A5HBR8"/>
<organism evidence="1 2">
    <name type="scientific">Caenorhabditis remanei</name>
    <name type="common">Caenorhabditis vulgaris</name>
    <dbReference type="NCBI Taxonomy" id="31234"/>
    <lineage>
        <taxon>Eukaryota</taxon>
        <taxon>Metazoa</taxon>
        <taxon>Ecdysozoa</taxon>
        <taxon>Nematoda</taxon>
        <taxon>Chromadorea</taxon>
        <taxon>Rhabditida</taxon>
        <taxon>Rhabditina</taxon>
        <taxon>Rhabditomorpha</taxon>
        <taxon>Rhabditoidea</taxon>
        <taxon>Rhabditidae</taxon>
        <taxon>Peloderinae</taxon>
        <taxon>Caenorhabditis</taxon>
    </lineage>
</organism>
<dbReference type="KEGG" id="crq:GCK72_003839"/>
<dbReference type="Proteomes" id="UP000483820">
    <property type="component" value="Chromosome II"/>
</dbReference>
<evidence type="ECO:0000313" key="1">
    <source>
        <dbReference type="EMBL" id="KAF1763893.1"/>
    </source>
</evidence>
<dbReference type="RefSeq" id="XP_003099135.2">
    <property type="nucleotide sequence ID" value="XM_003099087.2"/>
</dbReference>
<proteinExistence type="predicted"/>